<dbReference type="Proteomes" id="UP000280417">
    <property type="component" value="Unassembled WGS sequence"/>
</dbReference>
<dbReference type="Pfam" id="PF01261">
    <property type="entry name" value="AP_endonuc_2"/>
    <property type="match status" value="1"/>
</dbReference>
<gene>
    <name evidence="2" type="ORF">DRJ04_09905</name>
</gene>
<name>A0A662D845_UNCAE</name>
<reference evidence="2 3" key="1">
    <citation type="submission" date="2018-06" db="EMBL/GenBank/DDBJ databases">
        <title>Extensive metabolic versatility and redundancy in microbially diverse, dynamic hydrothermal sediments.</title>
        <authorList>
            <person name="Dombrowski N."/>
            <person name="Teske A."/>
            <person name="Baker B.J."/>
        </authorList>
    </citation>
    <scope>NUCLEOTIDE SEQUENCE [LARGE SCALE GENOMIC DNA]</scope>
    <source>
        <strain evidence="2">B3_G15</strain>
    </source>
</reference>
<protein>
    <recommendedName>
        <fullName evidence="1">Xylose isomerase-like TIM barrel domain-containing protein</fullName>
    </recommendedName>
</protein>
<dbReference type="SUPFAM" id="SSF51658">
    <property type="entry name" value="Xylose isomerase-like"/>
    <property type="match status" value="1"/>
</dbReference>
<feature type="domain" description="Xylose isomerase-like TIM barrel" evidence="1">
    <location>
        <begin position="5"/>
        <end position="206"/>
    </location>
</feature>
<evidence type="ECO:0000313" key="3">
    <source>
        <dbReference type="Proteomes" id="UP000280417"/>
    </source>
</evidence>
<dbReference type="InterPro" id="IPR013022">
    <property type="entry name" value="Xyl_isomerase-like_TIM-brl"/>
</dbReference>
<evidence type="ECO:0000313" key="2">
    <source>
        <dbReference type="EMBL" id="RLE09434.1"/>
    </source>
</evidence>
<dbReference type="InterPro" id="IPR036237">
    <property type="entry name" value="Xyl_isomerase-like_sf"/>
</dbReference>
<sequence length="219" mass="25021">YGDLLKIKEEASKLNIELSLHHPSLTDMPDEELKIFCTIASIMDARMFIIRPNFYRNMPKDQALTLVVYKINEIVNELRLDARIGIEITGKTQEPGSLEDVIDVVKRTRNTEPVINWAHIHARGVGALRSEGDYRHVIDTLRAHIGSGWMRNAYFLFSGISYGPSGEIQHIPLKESDLRLNDLIRQIMSFGIQGTLILEDPDREKLVLNMLNELAQMVR</sequence>
<comment type="caution">
    <text evidence="2">The sequence shown here is derived from an EMBL/GenBank/DDBJ whole genome shotgun (WGS) entry which is preliminary data.</text>
</comment>
<feature type="non-terminal residue" evidence="2">
    <location>
        <position position="1"/>
    </location>
</feature>
<organism evidence="2 3">
    <name type="scientific">Aerophobetes bacterium</name>
    <dbReference type="NCBI Taxonomy" id="2030807"/>
    <lineage>
        <taxon>Bacteria</taxon>
        <taxon>Candidatus Aerophobota</taxon>
    </lineage>
</organism>
<dbReference type="AlphaFoldDB" id="A0A662D845"/>
<dbReference type="Gene3D" id="3.20.20.150">
    <property type="entry name" value="Divalent-metal-dependent TIM barrel enzymes"/>
    <property type="match status" value="1"/>
</dbReference>
<accession>A0A662D845</accession>
<proteinExistence type="predicted"/>
<dbReference type="EMBL" id="QMQA01000368">
    <property type="protein sequence ID" value="RLE09434.1"/>
    <property type="molecule type" value="Genomic_DNA"/>
</dbReference>
<evidence type="ECO:0000259" key="1">
    <source>
        <dbReference type="Pfam" id="PF01261"/>
    </source>
</evidence>